<protein>
    <submittedName>
        <fullName evidence="1">Uncharacterized protein</fullName>
    </submittedName>
</protein>
<dbReference type="AlphaFoldDB" id="A0A916TVC3"/>
<reference evidence="1" key="1">
    <citation type="journal article" date="2014" name="Int. J. Syst. Evol. Microbiol.">
        <title>Complete genome sequence of Corynebacterium casei LMG S-19264T (=DSM 44701T), isolated from a smear-ripened cheese.</title>
        <authorList>
            <consortium name="US DOE Joint Genome Institute (JGI-PGF)"/>
            <person name="Walter F."/>
            <person name="Albersmeier A."/>
            <person name="Kalinowski J."/>
            <person name="Ruckert C."/>
        </authorList>
    </citation>
    <scope>NUCLEOTIDE SEQUENCE</scope>
    <source>
        <strain evidence="1">CGMCC 1.15095</strain>
    </source>
</reference>
<sequence>MTALLVLGMIILSVLLHDTRRRLAVLEEAARDAAVPFPWHSADDNAEPKELAGPVAEALDDDRDASREQPTYGWFERRAKWRVRASRTTIAAVRMPISPGITTINRLLNPGD</sequence>
<dbReference type="Proteomes" id="UP000608154">
    <property type="component" value="Unassembled WGS sequence"/>
</dbReference>
<dbReference type="RefSeq" id="WP_188772765.1">
    <property type="nucleotide sequence ID" value="NZ_BMHK01000033.1"/>
</dbReference>
<organism evidence="1 2">
    <name type="scientific">Novosphingobium endophyticum</name>
    <dbReference type="NCBI Taxonomy" id="1955250"/>
    <lineage>
        <taxon>Bacteria</taxon>
        <taxon>Pseudomonadati</taxon>
        <taxon>Pseudomonadota</taxon>
        <taxon>Alphaproteobacteria</taxon>
        <taxon>Sphingomonadales</taxon>
        <taxon>Sphingomonadaceae</taxon>
        <taxon>Novosphingobium</taxon>
    </lineage>
</organism>
<reference evidence="1" key="2">
    <citation type="submission" date="2020-09" db="EMBL/GenBank/DDBJ databases">
        <authorList>
            <person name="Sun Q."/>
            <person name="Zhou Y."/>
        </authorList>
    </citation>
    <scope>NUCLEOTIDE SEQUENCE</scope>
    <source>
        <strain evidence="1">CGMCC 1.15095</strain>
    </source>
</reference>
<keyword evidence="2" id="KW-1185">Reference proteome</keyword>
<proteinExistence type="predicted"/>
<evidence type="ECO:0000313" key="2">
    <source>
        <dbReference type="Proteomes" id="UP000608154"/>
    </source>
</evidence>
<gene>
    <name evidence="1" type="ORF">GCM10011494_34070</name>
</gene>
<evidence type="ECO:0000313" key="1">
    <source>
        <dbReference type="EMBL" id="GGC12440.1"/>
    </source>
</evidence>
<name>A0A916TVC3_9SPHN</name>
<accession>A0A916TVC3</accession>
<dbReference type="EMBL" id="BMHK01000033">
    <property type="protein sequence ID" value="GGC12440.1"/>
    <property type="molecule type" value="Genomic_DNA"/>
</dbReference>
<comment type="caution">
    <text evidence="1">The sequence shown here is derived from an EMBL/GenBank/DDBJ whole genome shotgun (WGS) entry which is preliminary data.</text>
</comment>